<name>A0A9D2HBL4_9FIRM</name>
<proteinExistence type="predicted"/>
<accession>A0A9D2HBL4</accession>
<dbReference type="Gene3D" id="3.30.559.10">
    <property type="entry name" value="Chloramphenicol acetyltransferase-like domain"/>
    <property type="match status" value="1"/>
</dbReference>
<reference evidence="1" key="2">
    <citation type="submission" date="2021-04" db="EMBL/GenBank/DDBJ databases">
        <authorList>
            <person name="Gilroy R."/>
        </authorList>
    </citation>
    <scope>NUCLEOTIDE SEQUENCE</scope>
    <source>
        <strain evidence="1">ChiSjej2B20-11307</strain>
    </source>
</reference>
<dbReference type="SMART" id="SM01059">
    <property type="entry name" value="CAT"/>
    <property type="match status" value="1"/>
</dbReference>
<dbReference type="AlphaFoldDB" id="A0A9D2HBL4"/>
<comment type="caution">
    <text evidence="1">The sequence shown here is derived from an EMBL/GenBank/DDBJ whole genome shotgun (WGS) entry which is preliminary data.</text>
</comment>
<dbReference type="InterPro" id="IPR001707">
    <property type="entry name" value="Cmp_AcTrfase"/>
</dbReference>
<dbReference type="Pfam" id="PF00302">
    <property type="entry name" value="CAT"/>
    <property type="match status" value="1"/>
</dbReference>
<gene>
    <name evidence="1" type="ORF">H9798_08120</name>
</gene>
<protein>
    <submittedName>
        <fullName evidence="1">Chloramphenicol acetyltransferase</fullName>
    </submittedName>
</protein>
<dbReference type="InterPro" id="IPR023213">
    <property type="entry name" value="CAT-like_dom_sf"/>
</dbReference>
<dbReference type="SUPFAM" id="SSF52777">
    <property type="entry name" value="CoA-dependent acyltransferases"/>
    <property type="match status" value="1"/>
</dbReference>
<organism evidence="1 2">
    <name type="scientific">Candidatus Mediterraneibacter pullicola</name>
    <dbReference type="NCBI Taxonomy" id="2838682"/>
    <lineage>
        <taxon>Bacteria</taxon>
        <taxon>Bacillati</taxon>
        <taxon>Bacillota</taxon>
        <taxon>Clostridia</taxon>
        <taxon>Lachnospirales</taxon>
        <taxon>Lachnospiraceae</taxon>
        <taxon>Mediterraneibacter</taxon>
    </lineage>
</organism>
<dbReference type="PANTHER" id="PTHR38474">
    <property type="entry name" value="SLR0299 PROTEIN"/>
    <property type="match status" value="1"/>
</dbReference>
<evidence type="ECO:0000313" key="2">
    <source>
        <dbReference type="Proteomes" id="UP000824223"/>
    </source>
</evidence>
<dbReference type="GO" id="GO:0008811">
    <property type="term" value="F:chloramphenicol O-acetyltransferase activity"/>
    <property type="evidence" value="ECO:0007669"/>
    <property type="project" value="InterPro"/>
</dbReference>
<dbReference type="EMBL" id="DXAK01000043">
    <property type="protein sequence ID" value="HJA07086.1"/>
    <property type="molecule type" value="Genomic_DNA"/>
</dbReference>
<sequence>MNYRYIDMEAYKRKEHFEYFKSLAYPYVGVTVNVDITEFLEMVRAKGLPFFLAVCYCAGRAANRVLEFRQRIKDNRIIEFENCRTSHTVALEDGTYCYCDLKNDMEFQQYIPYAVHEQEKAKREATIQEDEALEKFFISTVPWISYTSLIQPVPVPADSNPRITWGKYFTQEKTTLLPLSVLCHHGLVDGLHIAQFYDWFKKEISAVAGM</sequence>
<dbReference type="Proteomes" id="UP000824223">
    <property type="component" value="Unassembled WGS sequence"/>
</dbReference>
<dbReference type="PANTHER" id="PTHR38474:SF1">
    <property type="entry name" value="SLR0299 PROTEIN"/>
    <property type="match status" value="1"/>
</dbReference>
<evidence type="ECO:0000313" key="1">
    <source>
        <dbReference type="EMBL" id="HJA07086.1"/>
    </source>
</evidence>
<reference evidence="1" key="1">
    <citation type="journal article" date="2021" name="PeerJ">
        <title>Extensive microbial diversity within the chicken gut microbiome revealed by metagenomics and culture.</title>
        <authorList>
            <person name="Gilroy R."/>
            <person name="Ravi A."/>
            <person name="Getino M."/>
            <person name="Pursley I."/>
            <person name="Horton D.L."/>
            <person name="Alikhan N.F."/>
            <person name="Baker D."/>
            <person name="Gharbi K."/>
            <person name="Hall N."/>
            <person name="Watson M."/>
            <person name="Adriaenssens E.M."/>
            <person name="Foster-Nyarko E."/>
            <person name="Jarju S."/>
            <person name="Secka A."/>
            <person name="Antonio M."/>
            <person name="Oren A."/>
            <person name="Chaudhuri R.R."/>
            <person name="La Ragione R."/>
            <person name="Hildebrand F."/>
            <person name="Pallen M.J."/>
        </authorList>
    </citation>
    <scope>NUCLEOTIDE SEQUENCE</scope>
    <source>
        <strain evidence="1">ChiSjej2B20-11307</strain>
    </source>
</reference>